<dbReference type="EMBL" id="DS985251">
    <property type="protein sequence ID" value="EDV22035.1"/>
    <property type="molecule type" value="Genomic_DNA"/>
</dbReference>
<dbReference type="Pfam" id="PF00501">
    <property type="entry name" value="AMP-binding"/>
    <property type="match status" value="1"/>
</dbReference>
<evidence type="ECO:0000256" key="7">
    <source>
        <dbReference type="ARBA" id="ARBA00023262"/>
    </source>
</evidence>
<dbReference type="Gene3D" id="3.30.300.30">
    <property type="match status" value="1"/>
</dbReference>
<dbReference type="FunCoup" id="B3S5F9">
    <property type="interactions" value="751"/>
</dbReference>
<organism evidence="11 12">
    <name type="scientific">Trichoplax adhaerens</name>
    <name type="common">Trichoplax reptans</name>
    <dbReference type="NCBI Taxonomy" id="10228"/>
    <lineage>
        <taxon>Eukaryota</taxon>
        <taxon>Metazoa</taxon>
        <taxon>Placozoa</taxon>
        <taxon>Uniplacotomia</taxon>
        <taxon>Trichoplacea</taxon>
        <taxon>Trichoplacidae</taxon>
        <taxon>Trichoplax</taxon>
    </lineage>
</organism>
<dbReference type="PhylomeDB" id="B3S5F9"/>
<keyword evidence="4" id="KW-0547">Nucleotide-binding</keyword>
<keyword evidence="7" id="KW-0599">Photoprotein</keyword>
<comment type="catalytic activity">
    <reaction evidence="8">
        <text>firefly D-luciferin + ATP + O2 = firefly oxyluciferin + hnu + AMP + CO2 + diphosphate</text>
        <dbReference type="Rhea" id="RHEA:10732"/>
        <dbReference type="ChEBI" id="CHEBI:15379"/>
        <dbReference type="ChEBI" id="CHEBI:16526"/>
        <dbReference type="ChEBI" id="CHEBI:16792"/>
        <dbReference type="ChEBI" id="CHEBI:30212"/>
        <dbReference type="ChEBI" id="CHEBI:30616"/>
        <dbReference type="ChEBI" id="CHEBI:33019"/>
        <dbReference type="ChEBI" id="CHEBI:58038"/>
        <dbReference type="ChEBI" id="CHEBI:456215"/>
        <dbReference type="EC" id="1.13.12.7"/>
    </reaction>
</comment>
<dbReference type="SUPFAM" id="SSF56801">
    <property type="entry name" value="Acetyl-CoA synthetase-like"/>
    <property type="match status" value="1"/>
</dbReference>
<dbReference type="KEGG" id="tad:TRIADDRAFT_29779"/>
<evidence type="ECO:0000256" key="2">
    <source>
        <dbReference type="ARBA" id="ARBA00012532"/>
    </source>
</evidence>
<dbReference type="EC" id="1.13.12.7" evidence="2"/>
<dbReference type="InterPro" id="IPR000873">
    <property type="entry name" value="AMP-dep_synth/lig_dom"/>
</dbReference>
<proteinExistence type="inferred from homology"/>
<dbReference type="OrthoDB" id="10253115at2759"/>
<dbReference type="RefSeq" id="XP_002115672.1">
    <property type="nucleotide sequence ID" value="XM_002115636.1"/>
</dbReference>
<evidence type="ECO:0000256" key="3">
    <source>
        <dbReference type="ARBA" id="ARBA00019043"/>
    </source>
</evidence>
<keyword evidence="12" id="KW-1185">Reference proteome</keyword>
<dbReference type="HOGENOM" id="CLU_000022_59_2_1"/>
<dbReference type="InterPro" id="IPR042099">
    <property type="entry name" value="ANL_N_sf"/>
</dbReference>
<dbReference type="GeneID" id="6756883"/>
<dbReference type="InterPro" id="IPR025110">
    <property type="entry name" value="AMP-bd_C"/>
</dbReference>
<dbReference type="FunFam" id="3.30.300.30:FF:000007">
    <property type="entry name" value="4-coumarate--CoA ligase 2"/>
    <property type="match status" value="1"/>
</dbReference>
<dbReference type="GO" id="GO:0005524">
    <property type="term" value="F:ATP binding"/>
    <property type="evidence" value="ECO:0007669"/>
    <property type="project" value="UniProtKB-KW"/>
</dbReference>
<dbReference type="PROSITE" id="PS00455">
    <property type="entry name" value="AMP_BINDING"/>
    <property type="match status" value="1"/>
</dbReference>
<evidence type="ECO:0000256" key="4">
    <source>
        <dbReference type="ARBA" id="ARBA00022741"/>
    </source>
</evidence>
<accession>B3S5F9</accession>
<evidence type="ECO:0000256" key="1">
    <source>
        <dbReference type="ARBA" id="ARBA00006432"/>
    </source>
</evidence>
<protein>
    <recommendedName>
        <fullName evidence="3">Luciferin 4-monooxygenase</fullName>
        <ecNumber evidence="2">1.13.12.7</ecNumber>
    </recommendedName>
</protein>
<dbReference type="Pfam" id="PF13193">
    <property type="entry name" value="AMP-binding_C"/>
    <property type="match status" value="1"/>
</dbReference>
<sequence length="531" mass="58459">MAGVVRQSITVPIPEDISLYQFVSRNFAANADRPAVTDGITGKTYKYKELDRLIKCFASALVKKGVKKGDVVAIISSNCIDWAVVYYGVLAIGGIVTTCNHMYTENEFNHQLKDSGAQYLVAEESCIPTINKLDITFKEKFVFGVAEGYISYVDMISDSGDQFPTNVQINPKKDICILPYSSGTTGVAKGVMLSHYNLVACLQQGHHEAVKPEDLKRVPVLAVLPFYHAFGMIILLASGLRDGAQIVTLPRFEPNSFLKAIQDCKVRHIGIVPPLALFLLKSPLVDKYDLSSLTDIGCGAAPLGGEIMNAIIAKFNLKRFNQGYGMTESCGILTLPFECNKYKIGSVGTPIPNTELKFVDLNTKEVLPVNKDGELWARGPQIMMGYLNRPEETANCLDSDGWLRTGDVGHYDEEGHIFIVERLKELIKYKGFQVPPAELEALLKCHEDIADAAVIGIDDEEAGEVPRAIVIKKNPEGDLTEKMVQDYVAANVAPHKKLRGGVEFVTQIPKSASGKILRRIIKEQYVASLRK</sequence>
<dbReference type="AlphaFoldDB" id="B3S5F9"/>
<dbReference type="PANTHER" id="PTHR24096:SF422">
    <property type="entry name" value="BCDNA.GH02901"/>
    <property type="match status" value="1"/>
</dbReference>
<keyword evidence="6" id="KW-0455">Luminescence</keyword>
<feature type="domain" description="AMP-dependent synthetase/ligase" evidence="9">
    <location>
        <begin position="25"/>
        <end position="387"/>
    </location>
</feature>
<dbReference type="GO" id="GO:0016405">
    <property type="term" value="F:CoA-ligase activity"/>
    <property type="evidence" value="ECO:0000318"/>
    <property type="project" value="GO_Central"/>
</dbReference>
<evidence type="ECO:0000256" key="8">
    <source>
        <dbReference type="ARBA" id="ARBA00048497"/>
    </source>
</evidence>
<dbReference type="PANTHER" id="PTHR24096">
    <property type="entry name" value="LONG-CHAIN-FATTY-ACID--COA LIGASE"/>
    <property type="match status" value="1"/>
</dbReference>
<dbReference type="InParanoid" id="B3S5F9"/>
<evidence type="ECO:0000313" key="12">
    <source>
        <dbReference type="Proteomes" id="UP000009022"/>
    </source>
</evidence>
<evidence type="ECO:0000259" key="9">
    <source>
        <dbReference type="Pfam" id="PF00501"/>
    </source>
</evidence>
<dbReference type="GO" id="GO:0008218">
    <property type="term" value="P:bioluminescence"/>
    <property type="evidence" value="ECO:0007669"/>
    <property type="project" value="UniProtKB-KW"/>
</dbReference>
<dbReference type="CTD" id="6756883"/>
<dbReference type="STRING" id="10228.B3S5F9"/>
<evidence type="ECO:0000256" key="6">
    <source>
        <dbReference type="ARBA" id="ARBA00023223"/>
    </source>
</evidence>
<dbReference type="FunFam" id="3.40.50.12780:FF:000003">
    <property type="entry name" value="Long-chain-fatty-acid--CoA ligase FadD"/>
    <property type="match status" value="1"/>
</dbReference>
<evidence type="ECO:0000256" key="5">
    <source>
        <dbReference type="ARBA" id="ARBA00022840"/>
    </source>
</evidence>
<dbReference type="InterPro" id="IPR020845">
    <property type="entry name" value="AMP-binding_CS"/>
</dbReference>
<reference evidence="11 12" key="1">
    <citation type="journal article" date="2008" name="Nature">
        <title>The Trichoplax genome and the nature of placozoans.</title>
        <authorList>
            <person name="Srivastava M."/>
            <person name="Begovic E."/>
            <person name="Chapman J."/>
            <person name="Putnam N.H."/>
            <person name="Hellsten U."/>
            <person name="Kawashima T."/>
            <person name="Kuo A."/>
            <person name="Mitros T."/>
            <person name="Salamov A."/>
            <person name="Carpenter M.L."/>
            <person name="Signorovitch A.Y."/>
            <person name="Moreno M.A."/>
            <person name="Kamm K."/>
            <person name="Grimwood J."/>
            <person name="Schmutz J."/>
            <person name="Shapiro H."/>
            <person name="Grigoriev I.V."/>
            <person name="Buss L.W."/>
            <person name="Schierwater B."/>
            <person name="Dellaporta S.L."/>
            <person name="Rokhsar D.S."/>
        </authorList>
    </citation>
    <scope>NUCLEOTIDE SEQUENCE [LARGE SCALE GENOMIC DNA]</scope>
    <source>
        <strain evidence="11 12">Grell-BS-1999</strain>
    </source>
</reference>
<dbReference type="Proteomes" id="UP000009022">
    <property type="component" value="Unassembled WGS sequence"/>
</dbReference>
<dbReference type="OMA" id="WMGKYEW"/>
<dbReference type="InterPro" id="IPR045851">
    <property type="entry name" value="AMP-bd_C_sf"/>
</dbReference>
<evidence type="ECO:0000313" key="11">
    <source>
        <dbReference type="EMBL" id="EDV22035.1"/>
    </source>
</evidence>
<evidence type="ECO:0000259" key="10">
    <source>
        <dbReference type="Pfam" id="PF13193"/>
    </source>
</evidence>
<dbReference type="Gene3D" id="3.40.50.12780">
    <property type="entry name" value="N-terminal domain of ligase-like"/>
    <property type="match status" value="1"/>
</dbReference>
<keyword evidence="5" id="KW-0067">ATP-binding</keyword>
<feature type="domain" description="AMP-binding enzyme C-terminal" evidence="10">
    <location>
        <begin position="438"/>
        <end position="515"/>
    </location>
</feature>
<comment type="similarity">
    <text evidence="1">Belongs to the ATP-dependent AMP-binding enzyme family.</text>
</comment>
<gene>
    <name evidence="11" type="ORF">TRIADDRAFT_29779</name>
</gene>
<name>B3S5F9_TRIAD</name>
<dbReference type="eggNOG" id="KOG1176">
    <property type="taxonomic scope" value="Eukaryota"/>
</dbReference>